<evidence type="ECO:0000313" key="1">
    <source>
        <dbReference type="EMBL" id="KAL2064902.1"/>
    </source>
</evidence>
<organism evidence="1 2">
    <name type="scientific">Oculimacula yallundae</name>
    <dbReference type="NCBI Taxonomy" id="86028"/>
    <lineage>
        <taxon>Eukaryota</taxon>
        <taxon>Fungi</taxon>
        <taxon>Dikarya</taxon>
        <taxon>Ascomycota</taxon>
        <taxon>Pezizomycotina</taxon>
        <taxon>Leotiomycetes</taxon>
        <taxon>Helotiales</taxon>
        <taxon>Ploettnerulaceae</taxon>
        <taxon>Oculimacula</taxon>
    </lineage>
</organism>
<proteinExistence type="predicted"/>
<dbReference type="Proteomes" id="UP001595075">
    <property type="component" value="Unassembled WGS sequence"/>
</dbReference>
<reference evidence="1 2" key="1">
    <citation type="journal article" date="2024" name="Commun. Biol.">
        <title>Comparative genomic analysis of thermophilic fungi reveals convergent evolutionary adaptations and gene losses.</title>
        <authorList>
            <person name="Steindorff A.S."/>
            <person name="Aguilar-Pontes M.V."/>
            <person name="Robinson A.J."/>
            <person name="Andreopoulos B."/>
            <person name="LaButti K."/>
            <person name="Kuo A."/>
            <person name="Mondo S."/>
            <person name="Riley R."/>
            <person name="Otillar R."/>
            <person name="Haridas S."/>
            <person name="Lipzen A."/>
            <person name="Grimwood J."/>
            <person name="Schmutz J."/>
            <person name="Clum A."/>
            <person name="Reid I.D."/>
            <person name="Moisan M.C."/>
            <person name="Butler G."/>
            <person name="Nguyen T.T.M."/>
            <person name="Dewar K."/>
            <person name="Conant G."/>
            <person name="Drula E."/>
            <person name="Henrissat B."/>
            <person name="Hansel C."/>
            <person name="Singer S."/>
            <person name="Hutchinson M.I."/>
            <person name="de Vries R.P."/>
            <person name="Natvig D.O."/>
            <person name="Powell A.J."/>
            <person name="Tsang A."/>
            <person name="Grigoriev I.V."/>
        </authorList>
    </citation>
    <scope>NUCLEOTIDE SEQUENCE [LARGE SCALE GENOMIC DNA]</scope>
    <source>
        <strain evidence="1 2">CBS 494.80</strain>
    </source>
</reference>
<accession>A0ABR4C5G5</accession>
<feature type="non-terminal residue" evidence="1">
    <location>
        <position position="135"/>
    </location>
</feature>
<comment type="caution">
    <text evidence="1">The sequence shown here is derived from an EMBL/GenBank/DDBJ whole genome shotgun (WGS) entry which is preliminary data.</text>
</comment>
<sequence>MKSPINVIRLHRRSTLTVPDVAAEYGLNMPHWLWTGLFEPHPMYLIYEEEILGKFPESQTIGYFQTWLHCSILTEHNHHSDVLTPEAFRLKAGPQQRVAIHRQMPPSSELGFIPKMLGSLFTFRYQQVSLATSTT</sequence>
<name>A0ABR4C5G5_9HELO</name>
<keyword evidence="2" id="KW-1185">Reference proteome</keyword>
<evidence type="ECO:0000313" key="2">
    <source>
        <dbReference type="Proteomes" id="UP001595075"/>
    </source>
</evidence>
<protein>
    <submittedName>
        <fullName evidence="1">Uncharacterized protein</fullName>
    </submittedName>
</protein>
<gene>
    <name evidence="1" type="ORF">VTL71DRAFT_4042</name>
</gene>
<dbReference type="EMBL" id="JAZHXI010000013">
    <property type="protein sequence ID" value="KAL2064902.1"/>
    <property type="molecule type" value="Genomic_DNA"/>
</dbReference>